<keyword evidence="6" id="KW-1185">Reference proteome</keyword>
<feature type="domain" description="Copper amine oxidase-like N-terminal" evidence="4">
    <location>
        <begin position="272"/>
        <end position="306"/>
    </location>
</feature>
<keyword evidence="3" id="KW-0326">Glycosidase</keyword>
<dbReference type="SUPFAM" id="SSF51445">
    <property type="entry name" value="(Trans)glycosidases"/>
    <property type="match status" value="1"/>
</dbReference>
<dbReference type="PROSITE" id="PS51904">
    <property type="entry name" value="GLYCOSYL_HYDROL_F25_2"/>
    <property type="match status" value="1"/>
</dbReference>
<dbReference type="EMBL" id="JAGGDJ010000032">
    <property type="protein sequence ID" value="MBO7747339.1"/>
    <property type="molecule type" value="Genomic_DNA"/>
</dbReference>
<evidence type="ECO:0000313" key="5">
    <source>
        <dbReference type="EMBL" id="MBO7747339.1"/>
    </source>
</evidence>
<comment type="similarity">
    <text evidence="1">Belongs to the glycosyl hydrolase 25 family.</text>
</comment>
<reference evidence="5 6" key="1">
    <citation type="submission" date="2021-03" db="EMBL/GenBank/DDBJ databases">
        <title>Paenibacillus artemisicola MWE-103 whole genome sequence.</title>
        <authorList>
            <person name="Ham Y.J."/>
        </authorList>
    </citation>
    <scope>NUCLEOTIDE SEQUENCE [LARGE SCALE GENOMIC DNA]</scope>
    <source>
        <strain evidence="5 6">MWE-103</strain>
    </source>
</reference>
<gene>
    <name evidence="5" type="ORF">I8J29_24445</name>
</gene>
<dbReference type="Pfam" id="PF01183">
    <property type="entry name" value="Glyco_hydro_25"/>
    <property type="match status" value="1"/>
</dbReference>
<dbReference type="PANTHER" id="PTHR34135">
    <property type="entry name" value="LYSOZYME"/>
    <property type="match status" value="1"/>
</dbReference>
<comment type="caution">
    <text evidence="5">The sequence shown here is derived from an EMBL/GenBank/DDBJ whole genome shotgun (WGS) entry which is preliminary data.</text>
</comment>
<dbReference type="CDD" id="cd00599">
    <property type="entry name" value="GH25_muramidase"/>
    <property type="match status" value="1"/>
</dbReference>
<dbReference type="Pfam" id="PF07833">
    <property type="entry name" value="Cu_amine_oxidN1"/>
    <property type="match status" value="1"/>
</dbReference>
<dbReference type="SMART" id="SM00641">
    <property type="entry name" value="Glyco_25"/>
    <property type="match status" value="1"/>
</dbReference>
<organism evidence="5 6">
    <name type="scientific">Paenibacillus artemisiicola</name>
    <dbReference type="NCBI Taxonomy" id="1172618"/>
    <lineage>
        <taxon>Bacteria</taxon>
        <taxon>Bacillati</taxon>
        <taxon>Bacillota</taxon>
        <taxon>Bacilli</taxon>
        <taxon>Bacillales</taxon>
        <taxon>Paenibacillaceae</taxon>
        <taxon>Paenibacillus</taxon>
    </lineage>
</organism>
<dbReference type="InterPro" id="IPR002053">
    <property type="entry name" value="Glyco_hydro_25"/>
</dbReference>
<name>A0ABS3WG97_9BACL</name>
<dbReference type="InterPro" id="IPR017853">
    <property type="entry name" value="GH"/>
</dbReference>
<evidence type="ECO:0000256" key="2">
    <source>
        <dbReference type="ARBA" id="ARBA00022801"/>
    </source>
</evidence>
<dbReference type="GO" id="GO:0016787">
    <property type="term" value="F:hydrolase activity"/>
    <property type="evidence" value="ECO:0007669"/>
    <property type="project" value="UniProtKB-KW"/>
</dbReference>
<sequence length="309" mass="33234">MQARSASNVKVIDVSHHQNDQGPIDWKMVKAGGVAGAFIKATEGGASKDLAFPANAFGAAAAGLETGFYHYAHPELNSAVTEAAHFANVVKDIKADFPHALDVEGQASKIGAEALTTWCVAWLQEVERLTGHSAMIYSGGSFARTYLGNALGKWSLWIAHYGATTPMANSIWSQWVAFQYTSSGEVDGIKGNVDINAMEKAFFDKYAGIPGIPQPTAEDTIKVVVNDKLLSYGRMLDSHVFLPLRDLGKALGANVEWSALEAKPYVDGKAVAAFQLIDGRTYVGIRSVAELLGGQVSWDGMTQKVYLYK</sequence>
<dbReference type="InterPro" id="IPR012854">
    <property type="entry name" value="Cu_amine_oxidase-like_N"/>
</dbReference>
<dbReference type="InterPro" id="IPR018077">
    <property type="entry name" value="Glyco_hydro_fam25_subgr"/>
</dbReference>
<dbReference type="RefSeq" id="WP_208850043.1">
    <property type="nucleotide sequence ID" value="NZ_JAGGDJ010000032.1"/>
</dbReference>
<dbReference type="Gene3D" id="3.20.20.80">
    <property type="entry name" value="Glycosidases"/>
    <property type="match status" value="1"/>
</dbReference>
<evidence type="ECO:0000256" key="3">
    <source>
        <dbReference type="ARBA" id="ARBA00023295"/>
    </source>
</evidence>
<evidence type="ECO:0000313" key="6">
    <source>
        <dbReference type="Proteomes" id="UP000670947"/>
    </source>
</evidence>
<proteinExistence type="inferred from homology"/>
<protein>
    <submittedName>
        <fullName evidence="5">Glycoside hydrolase</fullName>
    </submittedName>
</protein>
<keyword evidence="2 5" id="KW-0378">Hydrolase</keyword>
<evidence type="ECO:0000256" key="1">
    <source>
        <dbReference type="ARBA" id="ARBA00010646"/>
    </source>
</evidence>
<accession>A0ABS3WG97</accession>
<dbReference type="Proteomes" id="UP000670947">
    <property type="component" value="Unassembled WGS sequence"/>
</dbReference>
<dbReference type="PANTHER" id="PTHR34135:SF2">
    <property type="entry name" value="LYSOZYME"/>
    <property type="match status" value="1"/>
</dbReference>
<evidence type="ECO:0000259" key="4">
    <source>
        <dbReference type="Pfam" id="PF07833"/>
    </source>
</evidence>